<reference evidence="4" key="1">
    <citation type="submission" date="2023-01" db="EMBL/GenBank/DDBJ databases">
        <title>Draft genome sequence of Nocardiopsis sp. LSu2-4 isolated from halophytes.</title>
        <authorList>
            <person name="Duangmal K."/>
            <person name="Chantavorakit T."/>
        </authorList>
    </citation>
    <scope>NUCLEOTIDE SEQUENCE</scope>
    <source>
        <strain evidence="4">LSu2-4</strain>
    </source>
</reference>
<name>A0ABT4TK89_9ACTN</name>
<dbReference type="PROSITE" id="PS51257">
    <property type="entry name" value="PROKAR_LIPOPROTEIN"/>
    <property type="match status" value="1"/>
</dbReference>
<dbReference type="Gene3D" id="1.20.1260.10">
    <property type="match status" value="1"/>
</dbReference>
<feature type="chain" id="PRO_5045760797" evidence="2">
    <location>
        <begin position="22"/>
        <end position="243"/>
    </location>
</feature>
<dbReference type="EMBL" id="JAQFWP010000017">
    <property type="protein sequence ID" value="MDA2805103.1"/>
    <property type="molecule type" value="Genomic_DNA"/>
</dbReference>
<evidence type="ECO:0000313" key="5">
    <source>
        <dbReference type="Proteomes" id="UP001165685"/>
    </source>
</evidence>
<sequence>MPRPTLALGAALLLAAATACSGEGSGDEPDVLMPGGPGESASPASQEQIDAANQEITHNEADVVYVLKMIEHHKQALDMTAMVPDRVDDGDVEKIADRIEDAQGPEVEAMEAWLETNVYGPAEGNPNYADSCGLTQWRDGEAGVEDGGGHHGGGALAACPIEVDHTDMPGMLVQDQLDELEAAEGEEFDALFVELMTEHHLGAIEMAEDVTIDGKDTDVLRMANDVIAEQQADINRMDEALNS</sequence>
<evidence type="ECO:0000256" key="2">
    <source>
        <dbReference type="SAM" id="SignalP"/>
    </source>
</evidence>
<protein>
    <submittedName>
        <fullName evidence="4">DUF305 domain-containing protein</fullName>
    </submittedName>
</protein>
<organism evidence="4 5">
    <name type="scientific">Nocardiopsis suaedae</name>
    <dbReference type="NCBI Taxonomy" id="3018444"/>
    <lineage>
        <taxon>Bacteria</taxon>
        <taxon>Bacillati</taxon>
        <taxon>Actinomycetota</taxon>
        <taxon>Actinomycetes</taxon>
        <taxon>Streptosporangiales</taxon>
        <taxon>Nocardiopsidaceae</taxon>
        <taxon>Nocardiopsis</taxon>
    </lineage>
</organism>
<keyword evidence="2" id="KW-0732">Signal</keyword>
<proteinExistence type="predicted"/>
<accession>A0ABT4TK89</accession>
<dbReference type="InterPro" id="IPR012347">
    <property type="entry name" value="Ferritin-like"/>
</dbReference>
<dbReference type="InterPro" id="IPR005183">
    <property type="entry name" value="DUF305_CopM-like"/>
</dbReference>
<feature type="signal peptide" evidence="2">
    <location>
        <begin position="1"/>
        <end position="21"/>
    </location>
</feature>
<dbReference type="PANTHER" id="PTHR36933:SF1">
    <property type="entry name" value="SLL0788 PROTEIN"/>
    <property type="match status" value="1"/>
</dbReference>
<evidence type="ECO:0000313" key="4">
    <source>
        <dbReference type="EMBL" id="MDA2805103.1"/>
    </source>
</evidence>
<dbReference type="Proteomes" id="UP001165685">
    <property type="component" value="Unassembled WGS sequence"/>
</dbReference>
<comment type="caution">
    <text evidence="4">The sequence shown here is derived from an EMBL/GenBank/DDBJ whole genome shotgun (WGS) entry which is preliminary data.</text>
</comment>
<feature type="region of interest" description="Disordered" evidence="1">
    <location>
        <begin position="21"/>
        <end position="47"/>
    </location>
</feature>
<feature type="domain" description="DUF305" evidence="3">
    <location>
        <begin position="62"/>
        <end position="240"/>
    </location>
</feature>
<evidence type="ECO:0000256" key="1">
    <source>
        <dbReference type="SAM" id="MobiDB-lite"/>
    </source>
</evidence>
<keyword evidence="5" id="KW-1185">Reference proteome</keyword>
<dbReference type="PANTHER" id="PTHR36933">
    <property type="entry name" value="SLL0788 PROTEIN"/>
    <property type="match status" value="1"/>
</dbReference>
<dbReference type="RefSeq" id="WP_270677750.1">
    <property type="nucleotide sequence ID" value="NZ_JAQFWP010000017.1"/>
</dbReference>
<evidence type="ECO:0000259" key="3">
    <source>
        <dbReference type="Pfam" id="PF03713"/>
    </source>
</evidence>
<dbReference type="Pfam" id="PF03713">
    <property type="entry name" value="DUF305"/>
    <property type="match status" value="1"/>
</dbReference>
<gene>
    <name evidence="4" type="ORF">O4U47_11320</name>
</gene>